<keyword evidence="1" id="KW-0472">Membrane</keyword>
<keyword evidence="1" id="KW-0812">Transmembrane</keyword>
<evidence type="ECO:0000313" key="3">
    <source>
        <dbReference type="Proteomes" id="UP000463975"/>
    </source>
</evidence>
<feature type="transmembrane region" description="Helical" evidence="1">
    <location>
        <begin position="47"/>
        <end position="63"/>
    </location>
</feature>
<feature type="transmembrane region" description="Helical" evidence="1">
    <location>
        <begin position="94"/>
        <end position="118"/>
    </location>
</feature>
<dbReference type="AlphaFoldDB" id="A0A6P1NFF0"/>
<dbReference type="RefSeq" id="WP_160618703.1">
    <property type="nucleotide sequence ID" value="NZ_CP047652.1"/>
</dbReference>
<evidence type="ECO:0000256" key="1">
    <source>
        <dbReference type="SAM" id="Phobius"/>
    </source>
</evidence>
<reference evidence="2 3" key="1">
    <citation type="submission" date="2020-01" db="EMBL/GenBank/DDBJ databases">
        <title>Genome sequencing of strain KACC 21507.</title>
        <authorList>
            <person name="Heo J."/>
            <person name="Kim S.-J."/>
            <person name="Kim J.-S."/>
            <person name="Hong S.-B."/>
            <person name="Kwon S.-W."/>
        </authorList>
    </citation>
    <scope>NUCLEOTIDE SEQUENCE [LARGE SCALE GENOMIC DNA]</scope>
    <source>
        <strain evidence="2 3">KACC 21507</strain>
    </source>
</reference>
<keyword evidence="3" id="KW-1185">Reference proteome</keyword>
<gene>
    <name evidence="2" type="ORF">GT348_04520</name>
</gene>
<dbReference type="Proteomes" id="UP000463975">
    <property type="component" value="Chromosome"/>
</dbReference>
<accession>A0A6P1NFF0</accession>
<dbReference type="KEGG" id="bomb:GT348_04520"/>
<dbReference type="EMBL" id="CP047652">
    <property type="protein sequence ID" value="QHI95627.1"/>
    <property type="molecule type" value="Genomic_DNA"/>
</dbReference>
<proteinExistence type="predicted"/>
<name>A0A6P1NFF0_9PROT</name>
<evidence type="ECO:0000313" key="2">
    <source>
        <dbReference type="EMBL" id="QHI95627.1"/>
    </source>
</evidence>
<organism evidence="2 3">
    <name type="scientific">Aristophania vespae</name>
    <dbReference type="NCBI Taxonomy" id="2697033"/>
    <lineage>
        <taxon>Bacteria</taxon>
        <taxon>Pseudomonadati</taxon>
        <taxon>Pseudomonadota</taxon>
        <taxon>Alphaproteobacteria</taxon>
        <taxon>Acetobacterales</taxon>
        <taxon>Acetobacteraceae</taxon>
        <taxon>Aristophania</taxon>
    </lineage>
</organism>
<protein>
    <submittedName>
        <fullName evidence="2">Glycerol dehydrogenase</fullName>
    </submittedName>
</protein>
<feature type="transmembrane region" description="Helical" evidence="1">
    <location>
        <begin position="12"/>
        <end position="35"/>
    </location>
</feature>
<sequence length="125" mass="13784">MLSSSNSSRQPVTLGTGLAMLVGFVVFLFGLFFIIEGGVLVSYGGSWYYVLEGILFLTPGGLLMMMRKPLGCWLFLLGWALTIPWTIYEVGFDWIGWLPRLFGPTVIAILVAISLFALNGRKRSA</sequence>
<keyword evidence="1" id="KW-1133">Transmembrane helix</keyword>
<feature type="transmembrane region" description="Helical" evidence="1">
    <location>
        <begin position="70"/>
        <end position="88"/>
    </location>
</feature>